<dbReference type="GO" id="GO:0006353">
    <property type="term" value="P:DNA-templated transcription termination"/>
    <property type="evidence" value="ECO:0007669"/>
    <property type="project" value="InterPro"/>
</dbReference>
<organism evidence="7 8">
    <name type="scientific">Flavobacterium subsaxonicum WB 4.1-42 = DSM 21790</name>
    <dbReference type="NCBI Taxonomy" id="1121898"/>
    <lineage>
        <taxon>Bacteria</taxon>
        <taxon>Pseudomonadati</taxon>
        <taxon>Bacteroidota</taxon>
        <taxon>Flavobacteriia</taxon>
        <taxon>Flavobacteriales</taxon>
        <taxon>Flavobacteriaceae</taxon>
        <taxon>Flavobacterium</taxon>
    </lineage>
</organism>
<dbReference type="InterPro" id="IPR035926">
    <property type="entry name" value="NusB-like_sf"/>
</dbReference>
<proteinExistence type="inferred from homology"/>
<dbReference type="SUPFAM" id="SSF48013">
    <property type="entry name" value="NusB-like"/>
    <property type="match status" value="1"/>
</dbReference>
<evidence type="ECO:0000313" key="7">
    <source>
        <dbReference type="EMBL" id="KGO93749.1"/>
    </source>
</evidence>
<gene>
    <name evidence="7" type="ORF">Q766_07290</name>
</gene>
<evidence type="ECO:0000256" key="2">
    <source>
        <dbReference type="ARBA" id="ARBA00022814"/>
    </source>
</evidence>
<evidence type="ECO:0000256" key="1">
    <source>
        <dbReference type="ARBA" id="ARBA00005952"/>
    </source>
</evidence>
<comment type="similarity">
    <text evidence="1">Belongs to the NusB family.</text>
</comment>
<dbReference type="GO" id="GO:0005829">
    <property type="term" value="C:cytosol"/>
    <property type="evidence" value="ECO:0007669"/>
    <property type="project" value="TreeGrafter"/>
</dbReference>
<dbReference type="Pfam" id="PF01029">
    <property type="entry name" value="NusB"/>
    <property type="match status" value="1"/>
</dbReference>
<sequence>MLNRRHIRVKVMQSIYAMHQNDSDNLEKEEKFLFHSIENIRDLYLIMVSALVELRNSEISFIEKSQKKHLATAAERNPNNKFINNQVLILLEESNPLSIAIEERGIDNWKRNDDYILILLEAVKSSEIYAKYMETRENTFEEDREFIADLFVEVIAPNEKLYEYLEDYKLTWVDDIPVVNTLISKQLRQIMPEGRDAFFVPRLYKDTDDKDFVRDLFRKTILNNQELAKEFIDKTPNWDTERIAEIDTIILKMAICEFLKFPSIPVKVTINEYLEIAKEYSTPKSSIFINGILDNLVKDYESTNRLSKAGRGLM</sequence>
<dbReference type="PANTHER" id="PTHR11078">
    <property type="entry name" value="N UTILIZATION SUBSTANCE PROTEIN B-RELATED"/>
    <property type="match status" value="1"/>
</dbReference>
<dbReference type="GO" id="GO:0031564">
    <property type="term" value="P:transcription antitermination"/>
    <property type="evidence" value="ECO:0007669"/>
    <property type="project" value="UniProtKB-KW"/>
</dbReference>
<dbReference type="STRING" id="1121898.GCA_000422725_00195"/>
<comment type="caution">
    <text evidence="7">The sequence shown here is derived from an EMBL/GenBank/DDBJ whole genome shotgun (WGS) entry which is preliminary data.</text>
</comment>
<dbReference type="EMBL" id="JRLY01000004">
    <property type="protein sequence ID" value="KGO93749.1"/>
    <property type="molecule type" value="Genomic_DNA"/>
</dbReference>
<accession>A0A0A2MN64</accession>
<evidence type="ECO:0000313" key="8">
    <source>
        <dbReference type="Proteomes" id="UP000030111"/>
    </source>
</evidence>
<dbReference type="PANTHER" id="PTHR11078:SF3">
    <property type="entry name" value="ANTITERMINATION NUSB DOMAIN-CONTAINING PROTEIN"/>
    <property type="match status" value="1"/>
</dbReference>
<dbReference type="InterPro" id="IPR011605">
    <property type="entry name" value="NusB_fam"/>
</dbReference>
<reference evidence="7 8" key="1">
    <citation type="submission" date="2013-09" db="EMBL/GenBank/DDBJ databases">
        <authorList>
            <person name="Zeng Z."/>
            <person name="Chen C."/>
        </authorList>
    </citation>
    <scope>NUCLEOTIDE SEQUENCE [LARGE SCALE GENOMIC DNA]</scope>
    <source>
        <strain evidence="7 8">WB 4.1-42</strain>
    </source>
</reference>
<evidence type="ECO:0000256" key="5">
    <source>
        <dbReference type="ARBA" id="ARBA00023163"/>
    </source>
</evidence>
<dbReference type="InterPro" id="IPR006027">
    <property type="entry name" value="NusB_RsmB_TIM44"/>
</dbReference>
<keyword evidence="5" id="KW-0804">Transcription</keyword>
<keyword evidence="4" id="KW-0805">Transcription regulation</keyword>
<keyword evidence="2" id="KW-0889">Transcription antitermination</keyword>
<dbReference type="NCBIfam" id="TIGR01951">
    <property type="entry name" value="nusB"/>
    <property type="match status" value="1"/>
</dbReference>
<dbReference type="AlphaFoldDB" id="A0A0A2MN64"/>
<name>A0A0A2MN64_9FLAO</name>
<protein>
    <submittedName>
        <fullName evidence="7">Antitermination protein NusB</fullName>
    </submittedName>
</protein>
<evidence type="ECO:0000256" key="4">
    <source>
        <dbReference type="ARBA" id="ARBA00023015"/>
    </source>
</evidence>
<dbReference type="eggNOG" id="COG0781">
    <property type="taxonomic scope" value="Bacteria"/>
</dbReference>
<evidence type="ECO:0000256" key="3">
    <source>
        <dbReference type="ARBA" id="ARBA00022884"/>
    </source>
</evidence>
<dbReference type="Gene3D" id="1.10.940.10">
    <property type="entry name" value="NusB-like"/>
    <property type="match status" value="1"/>
</dbReference>
<keyword evidence="3" id="KW-0694">RNA-binding</keyword>
<dbReference type="GO" id="GO:0003723">
    <property type="term" value="F:RNA binding"/>
    <property type="evidence" value="ECO:0007669"/>
    <property type="project" value="UniProtKB-KW"/>
</dbReference>
<dbReference type="Proteomes" id="UP000030111">
    <property type="component" value="Unassembled WGS sequence"/>
</dbReference>
<keyword evidence="8" id="KW-1185">Reference proteome</keyword>
<feature type="domain" description="NusB/RsmB/TIM44" evidence="6">
    <location>
        <begin position="206"/>
        <end position="298"/>
    </location>
</feature>
<evidence type="ECO:0000259" key="6">
    <source>
        <dbReference type="Pfam" id="PF01029"/>
    </source>
</evidence>